<feature type="signal peptide" evidence="1">
    <location>
        <begin position="1"/>
        <end position="22"/>
    </location>
</feature>
<accession>A0ABT5HQI9</accession>
<sequence length="217" mass="23186">MKKFLTAAVAVSALLVAGAASAEGAVSYNIAVTSDYVFRGITQTDESPAIQGGIDYTNGIFYAGTWASNVDFGTKADYEVDLYAGIKPTAGKASFDFGVLYYAYPQEDDLNVTELKAAVSYPLGAGSIGATYYTNTDDTFDTYYAEVNAAYPITEKVSLSGAIGTQKFAFGGEYDTWNVGGSVALTDKFSVDLRYHDTSESIKGMDERFVVTLKAAF</sequence>
<comment type="caution">
    <text evidence="2">The sequence shown here is derived from an EMBL/GenBank/DDBJ whole genome shotgun (WGS) entry which is preliminary data.</text>
</comment>
<evidence type="ECO:0000313" key="3">
    <source>
        <dbReference type="Proteomes" id="UP001214854"/>
    </source>
</evidence>
<gene>
    <name evidence="2" type="ORF">PQU92_00410</name>
</gene>
<keyword evidence="3" id="KW-1185">Reference proteome</keyword>
<feature type="chain" id="PRO_5047137493" evidence="1">
    <location>
        <begin position="23"/>
        <end position="217"/>
    </location>
</feature>
<dbReference type="SUPFAM" id="SSF56935">
    <property type="entry name" value="Porins"/>
    <property type="match status" value="1"/>
</dbReference>
<dbReference type="NCBIfam" id="TIGR02001">
    <property type="entry name" value="gcw_chp"/>
    <property type="match status" value="1"/>
</dbReference>
<dbReference type="InterPro" id="IPR010239">
    <property type="entry name" value="CHP02001"/>
</dbReference>
<protein>
    <submittedName>
        <fullName evidence="2">TorF family putative porin</fullName>
    </submittedName>
</protein>
<keyword evidence="1" id="KW-0732">Signal</keyword>
<name>A0ABT5HQI9_9CAUL</name>
<reference evidence="2 3" key="1">
    <citation type="submission" date="2023-01" db="EMBL/GenBank/DDBJ databases">
        <title>Novel species of the genus Asticcacaulis isolated from rivers.</title>
        <authorList>
            <person name="Lu H."/>
        </authorList>
    </citation>
    <scope>NUCLEOTIDE SEQUENCE [LARGE SCALE GENOMIC DNA]</scope>
    <source>
        <strain evidence="2 3">BYS171W</strain>
    </source>
</reference>
<evidence type="ECO:0000313" key="2">
    <source>
        <dbReference type="EMBL" id="MDC7681726.1"/>
    </source>
</evidence>
<organism evidence="2 3">
    <name type="scientific">Asticcacaulis aquaticus</name>
    <dbReference type="NCBI Taxonomy" id="2984212"/>
    <lineage>
        <taxon>Bacteria</taxon>
        <taxon>Pseudomonadati</taxon>
        <taxon>Pseudomonadota</taxon>
        <taxon>Alphaproteobacteria</taxon>
        <taxon>Caulobacterales</taxon>
        <taxon>Caulobacteraceae</taxon>
        <taxon>Asticcacaulis</taxon>
    </lineage>
</organism>
<dbReference type="EMBL" id="JAQQKX010000001">
    <property type="protein sequence ID" value="MDC7681726.1"/>
    <property type="molecule type" value="Genomic_DNA"/>
</dbReference>
<evidence type="ECO:0000256" key="1">
    <source>
        <dbReference type="SAM" id="SignalP"/>
    </source>
</evidence>
<proteinExistence type="predicted"/>
<dbReference type="Proteomes" id="UP001214854">
    <property type="component" value="Unassembled WGS sequence"/>
</dbReference>
<dbReference type="Pfam" id="PF09694">
    <property type="entry name" value="Gcw_chp"/>
    <property type="match status" value="1"/>
</dbReference>
<dbReference type="RefSeq" id="WP_272746248.1">
    <property type="nucleotide sequence ID" value="NZ_JAQQKX010000001.1"/>
</dbReference>